<dbReference type="SUPFAM" id="SSF57701">
    <property type="entry name" value="Zn2/Cys6 DNA-binding domain"/>
    <property type="match status" value="1"/>
</dbReference>
<dbReference type="Pfam" id="PF00172">
    <property type="entry name" value="Zn_clus"/>
    <property type="match status" value="1"/>
</dbReference>
<dbReference type="CDD" id="cd00067">
    <property type="entry name" value="GAL4"/>
    <property type="match status" value="1"/>
</dbReference>
<keyword evidence="2" id="KW-0862">Zinc</keyword>
<evidence type="ECO:0000256" key="2">
    <source>
        <dbReference type="ARBA" id="ARBA00022833"/>
    </source>
</evidence>
<keyword evidence="10" id="KW-1185">Reference proteome</keyword>
<evidence type="ECO:0000313" key="10">
    <source>
        <dbReference type="Proteomes" id="UP000837801"/>
    </source>
</evidence>
<keyword evidence="1" id="KW-0479">Metal-binding</keyword>
<organism evidence="9 10">
    <name type="scientific">[Candida] railenensis</name>
    <dbReference type="NCBI Taxonomy" id="45579"/>
    <lineage>
        <taxon>Eukaryota</taxon>
        <taxon>Fungi</taxon>
        <taxon>Dikarya</taxon>
        <taxon>Ascomycota</taxon>
        <taxon>Saccharomycotina</taxon>
        <taxon>Pichiomycetes</taxon>
        <taxon>Debaryomycetaceae</taxon>
        <taxon>Kurtzmaniella</taxon>
    </lineage>
</organism>
<dbReference type="PANTHER" id="PTHR31944">
    <property type="entry name" value="HEME-RESPONSIVE ZINC FINGER TRANSCRIPTION FACTOR HAP1"/>
    <property type="match status" value="1"/>
</dbReference>
<feature type="region of interest" description="Disordered" evidence="7">
    <location>
        <begin position="1000"/>
        <end position="1047"/>
    </location>
</feature>
<evidence type="ECO:0000313" key="9">
    <source>
        <dbReference type="EMBL" id="CAH2352914.1"/>
    </source>
</evidence>
<name>A0A9P0VXV0_9ASCO</name>
<dbReference type="AlphaFoldDB" id="A0A9P0VXV0"/>
<dbReference type="PROSITE" id="PS00463">
    <property type="entry name" value="ZN2_CY6_FUNGAL_1"/>
    <property type="match status" value="1"/>
</dbReference>
<evidence type="ECO:0000256" key="6">
    <source>
        <dbReference type="ARBA" id="ARBA00023242"/>
    </source>
</evidence>
<dbReference type="GO" id="GO:0000978">
    <property type="term" value="F:RNA polymerase II cis-regulatory region sequence-specific DNA binding"/>
    <property type="evidence" value="ECO:0007669"/>
    <property type="project" value="TreeGrafter"/>
</dbReference>
<keyword evidence="4" id="KW-0238">DNA-binding</keyword>
<dbReference type="Gene3D" id="4.10.240.10">
    <property type="entry name" value="Zn(2)-C6 fungal-type DNA-binding domain"/>
    <property type="match status" value="1"/>
</dbReference>
<dbReference type="OrthoDB" id="427480at2759"/>
<dbReference type="InterPro" id="IPR051430">
    <property type="entry name" value="Fungal_TF_Env_Response"/>
</dbReference>
<evidence type="ECO:0000256" key="1">
    <source>
        <dbReference type="ARBA" id="ARBA00022723"/>
    </source>
</evidence>
<evidence type="ECO:0000256" key="4">
    <source>
        <dbReference type="ARBA" id="ARBA00023125"/>
    </source>
</evidence>
<dbReference type="GO" id="GO:0008270">
    <property type="term" value="F:zinc ion binding"/>
    <property type="evidence" value="ECO:0007669"/>
    <property type="project" value="InterPro"/>
</dbReference>
<sequence>MGTPRSIVKKKKINALTNSKFNRTKLTQFITSVDKAFHSMSEPRKRQRVPVSCLVCKRRKVKCDKIKPVCGVCTKHGVSHLCEYVDPQWSKETQNEVTVVHKTSDQTEKTIQKQRSEIEDLKRRLALAQQEKLSSDSTKSEGTLARAGATSNGGTLTPSTVSIVSTATPGLPFSSKSNNSSGNSNSIRNNRKITILTKLSPTKNQTIEVEDDIMITLIRNLHREFIDVYCWLNILRIDSQLSNLWFKIVNLQKIYRIHKGTKGLTNGDRSDTPPPPTKCPVMQLDLNLLSSQTPLPVTGTPNVPKKKPENEKMTIAEEYNQDSAIGLLVLKKIQEMWSSTLNSSREERMNYKQINFLLKYYFEGKRPAVDTRDIVKFYKEKLFLLIKRGENDEAILSNAVSGEKSIPKQENPRWTSFLNLKSRGVYLGIIALIVDETLSILRGYLGEEERKEVGTNGDEEFINTFKALFPSEVALYPLGDKLNKIQDHVQDFLTSYALISLDGGTDDVDFTQRIPYLACCILSLNMSICNFNRSASSVSASTRSISFAAVFPIFIKSLLNCDTLAIWVNPMCITITTEGTTQKRIKDFRIQICLLWKETIRLINIVTFSLIPVVRITDFIGDNVLQLLEKIEESERKHFHTEFIKSVPALISSTSFSSGFLIARIFNILSRGINGITIDTELLKSLTIECGVWIVDETSTTRVIEEQVMLHYIRFFLTFTMMIQGEEDLKAAGEVSDKEAILETNCVNALTKFFALINYVSKIGANLRNNMTHSKYIIQVVTEIMTRIVPMISGILIRIGDGLQISTGNVDKLLSGIEVGFLKAETSTRTELNHKIMHITSKLIDKLKEISFLKDERVNMLSRVWNFYMVFINNIHRISYSNYAAIHANVPVFNQTLKGSCPLKFMETIGKEMIPNMSGGNTPKSGKCPVDHAALAESKGGKCPVDHSALAESKGGKCPVDHSQISTSGKCPIDYKSMNMNGNSTNNTKRARKCPFDHESIYTSSKGGNVSPIESHIRGERGMNGKPNSESPPPNSSSMTPTSIPTPVALETGAEQGMGMTSSKLNAFEVPDFLSKSEQDLLPGILNDFADMDFELGLDFNTLHSDFSATEQSIDSLFQ</sequence>
<dbReference type="SMART" id="SM00066">
    <property type="entry name" value="GAL4"/>
    <property type="match status" value="1"/>
</dbReference>
<dbReference type="PANTHER" id="PTHR31944:SF131">
    <property type="entry name" value="HEME-RESPONSIVE ZINC FINGER TRANSCRIPTION FACTOR HAP1"/>
    <property type="match status" value="1"/>
</dbReference>
<reference evidence="9" key="1">
    <citation type="submission" date="2022-03" db="EMBL/GenBank/DDBJ databases">
        <authorList>
            <person name="Legras J.-L."/>
            <person name="Devillers H."/>
            <person name="Grondin C."/>
        </authorList>
    </citation>
    <scope>NUCLEOTIDE SEQUENCE</scope>
    <source>
        <strain evidence="9">CLIB 1423</strain>
    </source>
</reference>
<feature type="compositionally biased region" description="Low complexity" evidence="7">
    <location>
        <begin position="1036"/>
        <end position="1047"/>
    </location>
</feature>
<protein>
    <recommendedName>
        <fullName evidence="8">Zn(2)-C6 fungal-type domain-containing protein</fullName>
    </recommendedName>
</protein>
<dbReference type="GO" id="GO:0005634">
    <property type="term" value="C:nucleus"/>
    <property type="evidence" value="ECO:0007669"/>
    <property type="project" value="TreeGrafter"/>
</dbReference>
<proteinExistence type="predicted"/>
<gene>
    <name evidence="9" type="ORF">CLIB1423_08S04016</name>
</gene>
<keyword evidence="5" id="KW-0804">Transcription</keyword>
<dbReference type="InterPro" id="IPR001138">
    <property type="entry name" value="Zn2Cys6_DnaBD"/>
</dbReference>
<evidence type="ECO:0000256" key="5">
    <source>
        <dbReference type="ARBA" id="ARBA00023163"/>
    </source>
</evidence>
<keyword evidence="3" id="KW-0805">Transcription regulation</keyword>
<feature type="compositionally biased region" description="Polar residues" evidence="7">
    <location>
        <begin position="131"/>
        <end position="141"/>
    </location>
</feature>
<dbReference type="InterPro" id="IPR036864">
    <property type="entry name" value="Zn2-C6_fun-type_DNA-bd_sf"/>
</dbReference>
<dbReference type="GO" id="GO:0001228">
    <property type="term" value="F:DNA-binding transcription activator activity, RNA polymerase II-specific"/>
    <property type="evidence" value="ECO:0007669"/>
    <property type="project" value="TreeGrafter"/>
</dbReference>
<evidence type="ECO:0000256" key="3">
    <source>
        <dbReference type="ARBA" id="ARBA00023015"/>
    </source>
</evidence>
<evidence type="ECO:0000259" key="8">
    <source>
        <dbReference type="PROSITE" id="PS50048"/>
    </source>
</evidence>
<evidence type="ECO:0000256" key="7">
    <source>
        <dbReference type="SAM" id="MobiDB-lite"/>
    </source>
</evidence>
<accession>A0A9P0VXV0</accession>
<keyword evidence="6" id="KW-0539">Nucleus</keyword>
<feature type="region of interest" description="Disordered" evidence="7">
    <location>
        <begin position="129"/>
        <end position="151"/>
    </location>
</feature>
<dbReference type="EMBL" id="CAKXYY010000008">
    <property type="protein sequence ID" value="CAH2352914.1"/>
    <property type="molecule type" value="Genomic_DNA"/>
</dbReference>
<dbReference type="Proteomes" id="UP000837801">
    <property type="component" value="Unassembled WGS sequence"/>
</dbReference>
<feature type="domain" description="Zn(2)-C6 fungal-type" evidence="8">
    <location>
        <begin position="52"/>
        <end position="84"/>
    </location>
</feature>
<comment type="caution">
    <text evidence="9">The sequence shown here is derived from an EMBL/GenBank/DDBJ whole genome shotgun (WGS) entry which is preliminary data.</text>
</comment>
<dbReference type="PROSITE" id="PS50048">
    <property type="entry name" value="ZN2_CY6_FUNGAL_2"/>
    <property type="match status" value="1"/>
</dbReference>